<gene>
    <name evidence="3" type="ORF">I8J31_19320</name>
</gene>
<organism evidence="3 4">
    <name type="scientific">Marinomonas transparens</name>
    <dbReference type="NCBI Taxonomy" id="2795388"/>
    <lineage>
        <taxon>Bacteria</taxon>
        <taxon>Pseudomonadati</taxon>
        <taxon>Pseudomonadota</taxon>
        <taxon>Gammaproteobacteria</taxon>
        <taxon>Oceanospirillales</taxon>
        <taxon>Oceanospirillaceae</taxon>
        <taxon>Marinomonas</taxon>
    </lineage>
</organism>
<dbReference type="Pfam" id="PF13432">
    <property type="entry name" value="TPR_16"/>
    <property type="match status" value="1"/>
</dbReference>
<dbReference type="InterPro" id="IPR019734">
    <property type="entry name" value="TPR_rpt"/>
</dbReference>
<accession>A0A934JWT0</accession>
<keyword evidence="4" id="KW-1185">Reference proteome</keyword>
<keyword evidence="1" id="KW-0808">Transferase</keyword>
<keyword evidence="2" id="KW-0802">TPR repeat</keyword>
<dbReference type="AlphaFoldDB" id="A0A934JWT0"/>
<dbReference type="PROSITE" id="PS50005">
    <property type="entry name" value="TPR"/>
    <property type="match status" value="2"/>
</dbReference>
<dbReference type="RefSeq" id="WP_199470221.1">
    <property type="nucleotide sequence ID" value="NZ_JAEMNX010000033.1"/>
</dbReference>
<dbReference type="Pfam" id="PF13469">
    <property type="entry name" value="Sulfotransfer_3"/>
    <property type="match status" value="1"/>
</dbReference>
<evidence type="ECO:0000313" key="3">
    <source>
        <dbReference type="EMBL" id="MBJ7539826.1"/>
    </source>
</evidence>
<evidence type="ECO:0000313" key="4">
    <source>
        <dbReference type="Proteomes" id="UP000628710"/>
    </source>
</evidence>
<feature type="repeat" description="TPR" evidence="2">
    <location>
        <begin position="835"/>
        <end position="868"/>
    </location>
</feature>
<dbReference type="InterPro" id="IPR026634">
    <property type="entry name" value="TPST-like"/>
</dbReference>
<dbReference type="GO" id="GO:0008476">
    <property type="term" value="F:protein-tyrosine sulfotransferase activity"/>
    <property type="evidence" value="ECO:0007669"/>
    <property type="project" value="InterPro"/>
</dbReference>
<comment type="caution">
    <text evidence="3">The sequence shown here is derived from an EMBL/GenBank/DDBJ whole genome shotgun (WGS) entry which is preliminary data.</text>
</comment>
<dbReference type="SUPFAM" id="SSF52540">
    <property type="entry name" value="P-loop containing nucleoside triphosphate hydrolases"/>
    <property type="match status" value="1"/>
</dbReference>
<reference evidence="3" key="1">
    <citation type="submission" date="2020-12" db="EMBL/GenBank/DDBJ databases">
        <title>Marinomonas arctica sp. nov., a psychrotolerant bacterium isolated from the Arctic.</title>
        <authorList>
            <person name="Zhang Y."/>
        </authorList>
    </citation>
    <scope>NUCLEOTIDE SEQUENCE</scope>
    <source>
        <strain evidence="3">C1424</strain>
    </source>
</reference>
<dbReference type="InterPro" id="IPR027417">
    <property type="entry name" value="P-loop_NTPase"/>
</dbReference>
<evidence type="ECO:0000256" key="2">
    <source>
        <dbReference type="PROSITE-ProRule" id="PRU00339"/>
    </source>
</evidence>
<sequence>MADNIAHITNNENGYSNGQQGGMVVTERSAAFVTEESSAFEVVKLRSFVANQQFNELKAECLALLSDMPADQLPKVLPVNVLLALAYAHLGERENLLESLVLLEAQQDVLDKDALCDLAAVYIASQQIEKAHSLLKALIKQAPKHDLALARLAWCHMVQGESEKALLLFVRSLAIQPLRMAAQLNRIQLWVTLYQKSLVFRDGRNNDEVSTSKAQSIIDFSLSIVPTVFEEALDCLFKLQGSTPETLWKSYESRLQRLQLHWWVLLEEYGSAEQWLSRDVLMDEEDQAVYWGGEYATLLTEHDQHGIAESFLKDLLKVFPNNIALLLFLSELAQMQGMPMPAMVFIHRAIQQEKESSALWVRLSGVCLHHFSQKARHAAEKAVTLADAMVAGAEHSAEYIELCRIQAKHALAMVESDEQAFDKAESLFVEILAERPYFLPALSGLGQQKMQQGRIEEAVSLFEKVKEVDPVKGISSLINARHFPEDEETLDKLEKSARLPSMEGSMRSSLLFQLASAWEKRKNFEKAFSLAEQANESSLRFLKYDAKDHRNHCARLRYAFSSSLYEHRPNFGVVSSLPVFVLGMPRSGTTLVEQIISGHSDIFGAGELGLIPNVIQGLNRWERHVGSGRQYPDCVDDLGEYVTKGIANNVLQELQAFAPDAKHIVDKLPHNFENIGLIKFLFPHARIISVRRDPRDIALSNYFTDYQAKHGGMGFAYDLTHIGEQLADHNLLMHHWNQVFPGQILEVNYEDVVEDLEGSARKMLDYIGVEWQPEVLKFNELERSVKTASVWQVRQPLYKTSKAKWLNYKNKLAPLTKGTNAPIEFDAIEMMTLPLPDFLSRGVAHFDKGELDEAEACFKKMLHHNPNHAACQYMTGLVYCSKGHMAEGIDLLESALETLPWQKEWRKNLIKAYEQTGQVEKVQALTNKKQVNETTALTDVVDDIQKGFDSDPDEDEAFFPLAGIEQFL</sequence>
<feature type="repeat" description="TPR" evidence="2">
    <location>
        <begin position="439"/>
        <end position="472"/>
    </location>
</feature>
<dbReference type="SMART" id="SM00028">
    <property type="entry name" value="TPR"/>
    <property type="match status" value="7"/>
</dbReference>
<dbReference type="PANTHER" id="PTHR12788">
    <property type="entry name" value="PROTEIN-TYROSINE SULFOTRANSFERASE 2"/>
    <property type="match status" value="1"/>
</dbReference>
<dbReference type="SUPFAM" id="SSF48452">
    <property type="entry name" value="TPR-like"/>
    <property type="match status" value="3"/>
</dbReference>
<evidence type="ECO:0000256" key="1">
    <source>
        <dbReference type="ARBA" id="ARBA00022679"/>
    </source>
</evidence>
<protein>
    <submittedName>
        <fullName evidence="3">Sulfotransferase</fullName>
    </submittedName>
</protein>
<name>A0A934JWT0_9GAMM</name>
<dbReference type="Proteomes" id="UP000628710">
    <property type="component" value="Unassembled WGS sequence"/>
</dbReference>
<dbReference type="Gene3D" id="3.40.50.300">
    <property type="entry name" value="P-loop containing nucleotide triphosphate hydrolases"/>
    <property type="match status" value="1"/>
</dbReference>
<dbReference type="Gene3D" id="1.25.40.10">
    <property type="entry name" value="Tetratricopeptide repeat domain"/>
    <property type="match status" value="3"/>
</dbReference>
<proteinExistence type="predicted"/>
<dbReference type="Pfam" id="PF14559">
    <property type="entry name" value="TPR_19"/>
    <property type="match status" value="1"/>
</dbReference>
<dbReference type="PANTHER" id="PTHR12788:SF10">
    <property type="entry name" value="PROTEIN-TYROSINE SULFOTRANSFERASE"/>
    <property type="match status" value="1"/>
</dbReference>
<dbReference type="InterPro" id="IPR011990">
    <property type="entry name" value="TPR-like_helical_dom_sf"/>
</dbReference>
<dbReference type="EMBL" id="JAEMNX010000033">
    <property type="protein sequence ID" value="MBJ7539826.1"/>
    <property type="molecule type" value="Genomic_DNA"/>
</dbReference>